<dbReference type="Proteomes" id="UP000198814">
    <property type="component" value="Unassembled WGS sequence"/>
</dbReference>
<organism evidence="1 2">
    <name type="scientific">Nitrosomonas oligotropha</name>
    <dbReference type="NCBI Taxonomy" id="42354"/>
    <lineage>
        <taxon>Bacteria</taxon>
        <taxon>Pseudomonadati</taxon>
        <taxon>Pseudomonadota</taxon>
        <taxon>Betaproteobacteria</taxon>
        <taxon>Nitrosomonadales</taxon>
        <taxon>Nitrosomonadaceae</taxon>
        <taxon>Nitrosomonas</taxon>
    </lineage>
</organism>
<sequence>MKRIILFLFASLIVYATFFTEKDRLDREVKRLCAIDGGIKVYESVKLPAERFDQYGQISIPYKKNVKARDEYYYESSTVYLIRGNPEMWRSHYRVYRVYDSKFLGESVGYARVGGDIPGPWHSSSYSCPDKVDITDLKKQIFVEN</sequence>
<dbReference type="STRING" id="42354.SAMN05216333_11667"/>
<dbReference type="EMBL" id="FODO01000016">
    <property type="protein sequence ID" value="SEO73169.1"/>
    <property type="molecule type" value="Genomic_DNA"/>
</dbReference>
<dbReference type="RefSeq" id="WP_143026957.1">
    <property type="nucleotide sequence ID" value="NZ_FNOE01000015.1"/>
</dbReference>
<keyword evidence="2" id="KW-1185">Reference proteome</keyword>
<dbReference type="AlphaFoldDB" id="A0A1H8S2G2"/>
<proteinExistence type="predicted"/>
<reference evidence="2" key="1">
    <citation type="submission" date="2016-10" db="EMBL/GenBank/DDBJ databases">
        <authorList>
            <person name="Varghese N."/>
            <person name="Submissions S."/>
        </authorList>
    </citation>
    <scope>NUCLEOTIDE SEQUENCE [LARGE SCALE GENOMIC DNA]</scope>
    <source>
        <strain evidence="2">Nm76</strain>
    </source>
</reference>
<evidence type="ECO:0000313" key="2">
    <source>
        <dbReference type="Proteomes" id="UP000198814"/>
    </source>
</evidence>
<name>A0A1H8S2G2_9PROT</name>
<protein>
    <submittedName>
        <fullName evidence="1">Uncharacterized protein</fullName>
    </submittedName>
</protein>
<gene>
    <name evidence="1" type="ORF">SAMN05216333_11667</name>
</gene>
<dbReference type="OrthoDB" id="8547510at2"/>
<accession>A0A1H8S2G2</accession>
<evidence type="ECO:0000313" key="1">
    <source>
        <dbReference type="EMBL" id="SEO73169.1"/>
    </source>
</evidence>